<accession>A0AAJ5WB43</accession>
<keyword evidence="4 6" id="KW-1133">Transmembrane helix</keyword>
<evidence type="ECO:0000313" key="7">
    <source>
        <dbReference type="EMBL" id="WEK20743.1"/>
    </source>
</evidence>
<dbReference type="PANTHER" id="PTHR39087">
    <property type="entry name" value="UPF0104 MEMBRANE PROTEIN MJ1595"/>
    <property type="match status" value="1"/>
</dbReference>
<dbReference type="AlphaFoldDB" id="A0AAJ5WB43"/>
<evidence type="ECO:0000313" key="8">
    <source>
        <dbReference type="Proteomes" id="UP001214530"/>
    </source>
</evidence>
<evidence type="ECO:0000256" key="1">
    <source>
        <dbReference type="ARBA" id="ARBA00004651"/>
    </source>
</evidence>
<sequence>MTKEKEHGFFTRSRIIFYVLSIGVFYFALHYIGKLDDIKTLLLEMSPAWLWLAIGAQITTYLLYAYVLKVLLSKDSKLIPFRILFKTSIVIIFINQALPTGGISGNGYVFNQLVKRKVGANRVFSVIVSESICYYTAFLLLLITFFSWYQIVATKYNSTIMYVAILGFVFYSCLGFLMFSLSNQKILSYILRKLAKFPRIQKYLESVKFASFTGNNEGVFKLLLKDKASLVKAIGLQVGLISCDVLTVFAVIKGLHVAIPFYAMVLGLLLSIVIGALPISPGSLIVYESAMTYFFTTMGVPIHASLIITLLFRFLTFWLPIPVGLALYKNLEQKQT</sequence>
<protein>
    <submittedName>
        <fullName evidence="7">Lysylphosphatidylglycerol synthase transmembrane domain-containing protein</fullName>
    </submittedName>
</protein>
<feature type="transmembrane region" description="Helical" evidence="6">
    <location>
        <begin position="48"/>
        <end position="71"/>
    </location>
</feature>
<name>A0AAJ5WB43_9SPHI</name>
<dbReference type="NCBIfam" id="TIGR00374">
    <property type="entry name" value="flippase-like domain"/>
    <property type="match status" value="1"/>
</dbReference>
<comment type="subcellular location">
    <subcellularLocation>
        <location evidence="1">Cell membrane</location>
        <topology evidence="1">Multi-pass membrane protein</topology>
    </subcellularLocation>
</comment>
<reference evidence="7" key="1">
    <citation type="submission" date="2023-03" db="EMBL/GenBank/DDBJ databases">
        <title>Andean soil-derived lignocellulolytic bacterial consortium as a source of novel taxa and putative plastic-active enzymes.</title>
        <authorList>
            <person name="Diaz-Garcia L."/>
            <person name="Chuvochina M."/>
            <person name="Feuerriegel G."/>
            <person name="Bunk B."/>
            <person name="Sproer C."/>
            <person name="Streit W.R."/>
            <person name="Rodriguez L.M."/>
            <person name="Overmann J."/>
            <person name="Jimenez D.J."/>
        </authorList>
    </citation>
    <scope>NUCLEOTIDE SEQUENCE</scope>
    <source>
        <strain evidence="7">MAG 3858</strain>
    </source>
</reference>
<keyword evidence="3 6" id="KW-0812">Transmembrane</keyword>
<evidence type="ECO:0000256" key="5">
    <source>
        <dbReference type="ARBA" id="ARBA00023136"/>
    </source>
</evidence>
<dbReference type="Proteomes" id="UP001214530">
    <property type="component" value="Chromosome"/>
</dbReference>
<dbReference type="InterPro" id="IPR022791">
    <property type="entry name" value="L-PG_synthase/AglD"/>
</dbReference>
<evidence type="ECO:0000256" key="4">
    <source>
        <dbReference type="ARBA" id="ARBA00022989"/>
    </source>
</evidence>
<gene>
    <name evidence="7" type="ORF">P0Y49_06290</name>
</gene>
<dbReference type="EMBL" id="CP119313">
    <property type="protein sequence ID" value="WEK20743.1"/>
    <property type="molecule type" value="Genomic_DNA"/>
</dbReference>
<dbReference type="Pfam" id="PF03706">
    <property type="entry name" value="LPG_synthase_TM"/>
    <property type="match status" value="1"/>
</dbReference>
<feature type="transmembrane region" description="Helical" evidence="6">
    <location>
        <begin position="259"/>
        <end position="280"/>
    </location>
</feature>
<keyword evidence="5 6" id="KW-0472">Membrane</keyword>
<feature type="transmembrane region" description="Helical" evidence="6">
    <location>
        <begin position="83"/>
        <end position="103"/>
    </location>
</feature>
<feature type="transmembrane region" description="Helical" evidence="6">
    <location>
        <begin position="300"/>
        <end position="328"/>
    </location>
</feature>
<keyword evidence="2" id="KW-1003">Cell membrane</keyword>
<feature type="transmembrane region" description="Helical" evidence="6">
    <location>
        <begin position="160"/>
        <end position="181"/>
    </location>
</feature>
<feature type="transmembrane region" description="Helical" evidence="6">
    <location>
        <begin position="123"/>
        <end position="148"/>
    </location>
</feature>
<dbReference type="GO" id="GO:0005886">
    <property type="term" value="C:plasma membrane"/>
    <property type="evidence" value="ECO:0007669"/>
    <property type="project" value="UniProtKB-SubCell"/>
</dbReference>
<feature type="transmembrane region" description="Helical" evidence="6">
    <location>
        <begin position="15"/>
        <end position="33"/>
    </location>
</feature>
<evidence type="ECO:0000256" key="6">
    <source>
        <dbReference type="SAM" id="Phobius"/>
    </source>
</evidence>
<proteinExistence type="predicted"/>
<dbReference type="PANTHER" id="PTHR39087:SF2">
    <property type="entry name" value="UPF0104 MEMBRANE PROTEIN MJ1595"/>
    <property type="match status" value="1"/>
</dbReference>
<evidence type="ECO:0000256" key="2">
    <source>
        <dbReference type="ARBA" id="ARBA00022475"/>
    </source>
</evidence>
<feature type="transmembrane region" description="Helical" evidence="6">
    <location>
        <begin position="230"/>
        <end position="252"/>
    </location>
</feature>
<evidence type="ECO:0000256" key="3">
    <source>
        <dbReference type="ARBA" id="ARBA00022692"/>
    </source>
</evidence>
<organism evidence="7 8">
    <name type="scientific">Candidatus Pedobacter colombiensis</name>
    <dbReference type="NCBI Taxonomy" id="3121371"/>
    <lineage>
        <taxon>Bacteria</taxon>
        <taxon>Pseudomonadati</taxon>
        <taxon>Bacteroidota</taxon>
        <taxon>Sphingobacteriia</taxon>
        <taxon>Sphingobacteriales</taxon>
        <taxon>Sphingobacteriaceae</taxon>
        <taxon>Pedobacter</taxon>
    </lineage>
</organism>